<dbReference type="Proteomes" id="UP000314294">
    <property type="component" value="Unassembled WGS sequence"/>
</dbReference>
<organism evidence="1 2">
    <name type="scientific">Liparis tanakae</name>
    <name type="common">Tanaka's snailfish</name>
    <dbReference type="NCBI Taxonomy" id="230148"/>
    <lineage>
        <taxon>Eukaryota</taxon>
        <taxon>Metazoa</taxon>
        <taxon>Chordata</taxon>
        <taxon>Craniata</taxon>
        <taxon>Vertebrata</taxon>
        <taxon>Euteleostomi</taxon>
        <taxon>Actinopterygii</taxon>
        <taxon>Neopterygii</taxon>
        <taxon>Teleostei</taxon>
        <taxon>Neoteleostei</taxon>
        <taxon>Acanthomorphata</taxon>
        <taxon>Eupercaria</taxon>
        <taxon>Perciformes</taxon>
        <taxon>Cottioidei</taxon>
        <taxon>Cottales</taxon>
        <taxon>Liparidae</taxon>
        <taxon>Liparis</taxon>
    </lineage>
</organism>
<name>A0A4Z2ER97_9TELE</name>
<reference evidence="1 2" key="1">
    <citation type="submission" date="2019-03" db="EMBL/GenBank/DDBJ databases">
        <title>First draft genome of Liparis tanakae, snailfish: a comprehensive survey of snailfish specific genes.</title>
        <authorList>
            <person name="Kim W."/>
            <person name="Song I."/>
            <person name="Jeong J.-H."/>
            <person name="Kim D."/>
            <person name="Kim S."/>
            <person name="Ryu S."/>
            <person name="Song J.Y."/>
            <person name="Lee S.K."/>
        </authorList>
    </citation>
    <scope>NUCLEOTIDE SEQUENCE [LARGE SCALE GENOMIC DNA]</scope>
    <source>
        <tissue evidence="1">Muscle</tissue>
    </source>
</reference>
<sequence>MMGSSSDSTNFLMATICPVSLFLHLKTTP</sequence>
<accession>A0A4Z2ER97</accession>
<protein>
    <submittedName>
        <fullName evidence="1">Uncharacterized protein</fullName>
    </submittedName>
</protein>
<keyword evidence="2" id="KW-1185">Reference proteome</keyword>
<comment type="caution">
    <text evidence="1">The sequence shown here is derived from an EMBL/GenBank/DDBJ whole genome shotgun (WGS) entry which is preliminary data.</text>
</comment>
<evidence type="ECO:0000313" key="2">
    <source>
        <dbReference type="Proteomes" id="UP000314294"/>
    </source>
</evidence>
<evidence type="ECO:0000313" key="1">
    <source>
        <dbReference type="EMBL" id="TNN31130.1"/>
    </source>
</evidence>
<dbReference type="EMBL" id="SRLO01003777">
    <property type="protein sequence ID" value="TNN31130.1"/>
    <property type="molecule type" value="Genomic_DNA"/>
</dbReference>
<gene>
    <name evidence="1" type="ORF">EYF80_058720</name>
</gene>
<dbReference type="AlphaFoldDB" id="A0A4Z2ER97"/>
<proteinExistence type="predicted"/>